<dbReference type="Proteomes" id="UP000318205">
    <property type="component" value="Segment"/>
</dbReference>
<organism evidence="2 5">
    <name type="scientific">Eastern grey kangaroopox virus</name>
    <dbReference type="NCBI Taxonomy" id="2042482"/>
    <lineage>
        <taxon>Viruses</taxon>
        <taxon>Varidnaviria</taxon>
        <taxon>Bamfordvirae</taxon>
        <taxon>Nucleocytoviricota</taxon>
        <taxon>Pokkesviricetes</taxon>
        <taxon>Chitovirales</taxon>
        <taxon>Poxviridae</taxon>
        <taxon>Chordopoxvirinae</taxon>
        <taxon>Macropopoxvirus</taxon>
        <taxon>Macropopoxvirus mgiganteuspox</taxon>
        <taxon>Eastern kangaroopox virus</taxon>
    </lineage>
</organism>
<keyword evidence="1" id="KW-1133">Transmembrane helix</keyword>
<dbReference type="EMBL" id="MF661791">
    <property type="protein sequence ID" value="ATX75009.1"/>
    <property type="molecule type" value="Genomic_DNA"/>
</dbReference>
<reference evidence="3" key="3">
    <citation type="submission" date="2018-08" db="EMBL/GenBank/DDBJ databases">
        <authorList>
            <person name="Ferrada E.E."/>
            <person name="Latorre B.A."/>
        </authorList>
    </citation>
    <scope>NUCLEOTIDE SEQUENCE</scope>
    <source>
        <strain evidence="3">NSW</strain>
    </source>
</reference>
<evidence type="ECO:0000313" key="4">
    <source>
        <dbReference type="Proteomes" id="UP000318014"/>
    </source>
</evidence>
<feature type="transmembrane region" description="Helical" evidence="1">
    <location>
        <begin position="290"/>
        <end position="314"/>
    </location>
</feature>
<sequence length="331" mass="36714">MPVARAPAATVPALALAAALLAVLLAMPTYGAGTGDEERCRDPRLRYATFGTRVLLETGLFPYQEPWPEHSSNTHTAVMFFRGVNETRRGGRIIAYFSSGDHEVMVSQLAEKMNISVSAKHLQIPRVSKLHEGLYFMRKSGEPEPSWSSCIRLVVGSAAVPILTAMPLRQSLFPGSRHRRPSLHVLVKSVRRHRSKCIVSASCYLNRQAGSRFIVGWLSPSCGGRSEETPALDNSSSDLEIEAVVPWPSDACSFRYHCYVVDYEESTIESLVLNVGDVCEISEAPLGIRWLFLVPFLVVFLLVFTATSLFACACRYLRRCLLQLYLCRSGL</sequence>
<evidence type="ECO:0000313" key="5">
    <source>
        <dbReference type="Proteomes" id="UP000318205"/>
    </source>
</evidence>
<name>A0A2C9DSX2_9POXV</name>
<proteinExistence type="predicted"/>
<gene>
    <name evidence="3" type="ORF">EKPV-NSW-ORF015</name>
</gene>
<dbReference type="Proteomes" id="UP000318014">
    <property type="component" value="Genome"/>
</dbReference>
<evidence type="ECO:0000313" key="2">
    <source>
        <dbReference type="EMBL" id="ATI21105.1"/>
    </source>
</evidence>
<evidence type="ECO:0000313" key="3">
    <source>
        <dbReference type="EMBL" id="ATX75009.1"/>
    </source>
</evidence>
<reference evidence="3 4" key="1">
    <citation type="journal article" date="2017" name="Sci. Rep.">
        <title>Molecular and microscopic characterization of a novel Eastern grey kangaroopox virus genome directly from a clinical sample.</title>
        <authorList>
            <person name="Sarker S."/>
            <person name="Roberts H.K."/>
            <person name="Tidd N."/>
            <person name="Ault S."/>
            <person name="Ladmore G."/>
            <person name="Peters A."/>
            <person name="Forwood J.K."/>
            <person name="Helbig K."/>
            <person name="Raidal S.R."/>
        </authorList>
    </citation>
    <scope>NUCLEOTIDE SEQUENCE [LARGE SCALE GENOMIC DNA]</scope>
    <source>
        <strain evidence="3 4">NSW</strain>
    </source>
</reference>
<dbReference type="EMBL" id="MF467281">
    <property type="protein sequence ID" value="ATI21105.1"/>
    <property type="molecule type" value="Genomic_DNA"/>
</dbReference>
<evidence type="ECO:0000256" key="1">
    <source>
        <dbReference type="SAM" id="Phobius"/>
    </source>
</evidence>
<reference evidence="2 5" key="2">
    <citation type="journal article" date="2017" name="Virus Res.">
        <title>Complete genomic characterisation of two novel poxviruses (WKPV and EKPV) from western and eastern grey kangaroos.</title>
        <authorList>
            <person name="Bennett M."/>
            <person name="Tu S.L."/>
            <person name="Upton C."/>
            <person name="McArtor C."/>
            <person name="Gillett A."/>
            <person name="Laird T."/>
            <person name="O'Dea M."/>
        </authorList>
    </citation>
    <scope>NUCLEOTIDE SEQUENCE [LARGE SCALE GENOMIC DNA]</scope>
    <source>
        <strain evidence="2">Sunshine Coast</strain>
    </source>
</reference>
<keyword evidence="1" id="KW-0472">Membrane</keyword>
<keyword evidence="5" id="KW-1185">Reference proteome</keyword>
<accession>A0A2C9DSX2</accession>
<protein>
    <submittedName>
        <fullName evidence="2">Uncharacterized protein</fullName>
    </submittedName>
</protein>
<keyword evidence="1" id="KW-0812">Transmembrane</keyword>